<evidence type="ECO:0000313" key="4">
    <source>
        <dbReference type="Proteomes" id="UP000694844"/>
    </source>
</evidence>
<dbReference type="OrthoDB" id="6271941at2759"/>
<dbReference type="Pfam" id="PF00059">
    <property type="entry name" value="Lectin_C"/>
    <property type="match status" value="1"/>
</dbReference>
<reference evidence="4" key="1">
    <citation type="submission" date="2024-06" db="UniProtKB">
        <authorList>
            <consortium name="RefSeq"/>
        </authorList>
    </citation>
    <scope>NUCLEOTIDE SEQUENCE [LARGE SCALE GENOMIC DNA]</scope>
</reference>
<name>A0A8B8AWW3_CRAVI</name>
<keyword evidence="2" id="KW-0732">Signal</keyword>
<dbReference type="InterPro" id="IPR018378">
    <property type="entry name" value="C-type_lectin_CS"/>
</dbReference>
<accession>A0A8B8AWW3</accession>
<dbReference type="InterPro" id="IPR050111">
    <property type="entry name" value="C-type_lectin/snaclec_domain"/>
</dbReference>
<dbReference type="SUPFAM" id="SSF56436">
    <property type="entry name" value="C-type lectin-like"/>
    <property type="match status" value="1"/>
</dbReference>
<dbReference type="PANTHER" id="PTHR22803">
    <property type="entry name" value="MANNOSE, PHOSPHOLIPASE, LECTIN RECEPTOR RELATED"/>
    <property type="match status" value="1"/>
</dbReference>
<dbReference type="Proteomes" id="UP000694844">
    <property type="component" value="Chromosome 1"/>
</dbReference>
<evidence type="ECO:0000259" key="3">
    <source>
        <dbReference type="PROSITE" id="PS50041"/>
    </source>
</evidence>
<keyword evidence="4" id="KW-1185">Reference proteome</keyword>
<dbReference type="AlphaFoldDB" id="A0A8B8AWW3"/>
<organism evidence="4 5">
    <name type="scientific">Crassostrea virginica</name>
    <name type="common">Eastern oyster</name>
    <dbReference type="NCBI Taxonomy" id="6565"/>
    <lineage>
        <taxon>Eukaryota</taxon>
        <taxon>Metazoa</taxon>
        <taxon>Spiralia</taxon>
        <taxon>Lophotrochozoa</taxon>
        <taxon>Mollusca</taxon>
        <taxon>Bivalvia</taxon>
        <taxon>Autobranchia</taxon>
        <taxon>Pteriomorphia</taxon>
        <taxon>Ostreida</taxon>
        <taxon>Ostreoidea</taxon>
        <taxon>Ostreidae</taxon>
        <taxon>Crassostrea</taxon>
    </lineage>
</organism>
<feature type="signal peptide" evidence="2">
    <location>
        <begin position="1"/>
        <end position="22"/>
    </location>
</feature>
<evidence type="ECO:0000256" key="2">
    <source>
        <dbReference type="SAM" id="SignalP"/>
    </source>
</evidence>
<gene>
    <name evidence="5" type="primary">LOC111105643</name>
</gene>
<dbReference type="PROSITE" id="PS50041">
    <property type="entry name" value="C_TYPE_LECTIN_2"/>
    <property type="match status" value="1"/>
</dbReference>
<dbReference type="GeneID" id="111105643"/>
<dbReference type="Gene3D" id="3.10.100.10">
    <property type="entry name" value="Mannose-Binding Protein A, subunit A"/>
    <property type="match status" value="1"/>
</dbReference>
<evidence type="ECO:0000313" key="5">
    <source>
        <dbReference type="RefSeq" id="XP_022295727.1"/>
    </source>
</evidence>
<evidence type="ECO:0000256" key="1">
    <source>
        <dbReference type="ARBA" id="ARBA00023157"/>
    </source>
</evidence>
<feature type="domain" description="C-type lectin" evidence="3">
    <location>
        <begin position="31"/>
        <end position="158"/>
    </location>
</feature>
<dbReference type="InterPro" id="IPR016187">
    <property type="entry name" value="CTDL_fold"/>
</dbReference>
<proteinExistence type="predicted"/>
<dbReference type="PROSITE" id="PS00615">
    <property type="entry name" value="C_TYPE_LECTIN_1"/>
    <property type="match status" value="1"/>
</dbReference>
<dbReference type="RefSeq" id="XP_022295727.1">
    <property type="nucleotide sequence ID" value="XM_022440019.1"/>
</dbReference>
<sequence length="171" mass="19441">MAAVKIWICLLVLCSLQLSVLGDCRDGWIKFQGSCYLFASDRASWPEAESFCWSMNSHLVEIETMVENTFVEGELRTIHAHESHSSNQNDVSYWLGGNDIETEGVFKWVKSDHTMTYTDWSPGQPDGLEGEDCMEMRGAFQYHWNDLPCNIPHHFICETPATTEVNSIIGK</sequence>
<dbReference type="SMART" id="SM00034">
    <property type="entry name" value="CLECT"/>
    <property type="match status" value="1"/>
</dbReference>
<dbReference type="InterPro" id="IPR001304">
    <property type="entry name" value="C-type_lectin-like"/>
</dbReference>
<keyword evidence="1" id="KW-1015">Disulfide bond</keyword>
<protein>
    <submittedName>
        <fullName evidence="5">Perlucin-like</fullName>
    </submittedName>
</protein>
<dbReference type="KEGG" id="cvn:111105643"/>
<reference evidence="5" key="2">
    <citation type="submission" date="2025-08" db="UniProtKB">
        <authorList>
            <consortium name="RefSeq"/>
        </authorList>
    </citation>
    <scope>IDENTIFICATION</scope>
    <source>
        <tissue evidence="5">Whole sample</tissue>
    </source>
</reference>
<feature type="chain" id="PRO_5034638123" evidence="2">
    <location>
        <begin position="23"/>
        <end position="171"/>
    </location>
</feature>
<dbReference type="InterPro" id="IPR016186">
    <property type="entry name" value="C-type_lectin-like/link_sf"/>
</dbReference>